<reference evidence="1" key="1">
    <citation type="journal article" date="2008" name="BMC Genomics">
        <title>A conifer genomics resource of 200,000 spruce (Picea spp.) ESTs and 6,464 high-quality, sequence-finished full-length cDNAs for Sitka spruce (Picea sitchensis).</title>
        <authorList>
            <person name="Ralph S.G."/>
            <person name="Chun H.J."/>
            <person name="Kolosova N."/>
            <person name="Cooper D."/>
            <person name="Oddy C."/>
            <person name="Ritland C.E."/>
            <person name="Kirkpatrick R."/>
            <person name="Moore R."/>
            <person name="Barber S."/>
            <person name="Holt R.A."/>
            <person name="Jones S.J."/>
            <person name="Marra M.A."/>
            <person name="Douglas C.J."/>
            <person name="Ritland K."/>
            <person name="Bohlmann J."/>
        </authorList>
    </citation>
    <scope>NUCLEOTIDE SEQUENCE</scope>
    <source>
        <tissue evidence="1">Bark</tissue>
    </source>
</reference>
<organism evidence="1">
    <name type="scientific">Picea sitchensis</name>
    <name type="common">Sitka spruce</name>
    <name type="synonym">Pinus sitchensis</name>
    <dbReference type="NCBI Taxonomy" id="3332"/>
    <lineage>
        <taxon>Eukaryota</taxon>
        <taxon>Viridiplantae</taxon>
        <taxon>Streptophyta</taxon>
        <taxon>Embryophyta</taxon>
        <taxon>Tracheophyta</taxon>
        <taxon>Spermatophyta</taxon>
        <taxon>Pinopsida</taxon>
        <taxon>Pinidae</taxon>
        <taxon>Conifers I</taxon>
        <taxon>Pinales</taxon>
        <taxon>Pinaceae</taxon>
        <taxon>Picea</taxon>
    </lineage>
</organism>
<evidence type="ECO:0000313" key="1">
    <source>
        <dbReference type="EMBL" id="ABK25704.1"/>
    </source>
</evidence>
<protein>
    <submittedName>
        <fullName evidence="1">Uncharacterized protein</fullName>
    </submittedName>
</protein>
<dbReference type="AlphaFoldDB" id="A9NYJ3"/>
<dbReference type="EMBL" id="EF086443">
    <property type="protein sequence ID" value="ABK25704.1"/>
    <property type="molecule type" value="mRNA"/>
</dbReference>
<accession>A9NYJ3</accession>
<name>A9NYJ3_PICSI</name>
<proteinExistence type="evidence at transcript level"/>
<sequence length="34" mass="4322">MPFEMRRELQIWRVETLHRLLPEQRYLHCLLCNP</sequence>